<dbReference type="PANTHER" id="PTHR48047">
    <property type="entry name" value="GLYCOSYLTRANSFERASE"/>
    <property type="match status" value="1"/>
</dbReference>
<organism evidence="2 3">
    <name type="scientific">Thalictrum thalictroides</name>
    <name type="common">Rue-anemone</name>
    <name type="synonym">Anemone thalictroides</name>
    <dbReference type="NCBI Taxonomy" id="46969"/>
    <lineage>
        <taxon>Eukaryota</taxon>
        <taxon>Viridiplantae</taxon>
        <taxon>Streptophyta</taxon>
        <taxon>Embryophyta</taxon>
        <taxon>Tracheophyta</taxon>
        <taxon>Spermatophyta</taxon>
        <taxon>Magnoliopsida</taxon>
        <taxon>Ranunculales</taxon>
        <taxon>Ranunculaceae</taxon>
        <taxon>Thalictroideae</taxon>
        <taxon>Thalictrum</taxon>
    </lineage>
</organism>
<comment type="caution">
    <text evidence="2">The sequence shown here is derived from an EMBL/GenBank/DDBJ whole genome shotgun (WGS) entry which is preliminary data.</text>
</comment>
<sequence length="217" mass="23829">SKLPIRLLELRFPSAEVGLPEGCENADALPAPELGKNFFTATSMLQQQFEQSLGEMEPIPCCIISDFCLPWTAETARKFDIPRIIFHGMGSFSLLCSLNILRYKVHDSVASGSESYKVQDSVVSGSESDSEPVIVPGLPDEYQKAKQNKAWCIGPVSLFNKETLDIFERGNKASVAENECVKWLDARQPSSVIYVCLGSLCRLVPAQIKEIGLGLEG</sequence>
<dbReference type="SUPFAM" id="SSF53756">
    <property type="entry name" value="UDP-Glycosyltransferase/glycogen phosphorylase"/>
    <property type="match status" value="1"/>
</dbReference>
<feature type="non-terminal residue" evidence="2">
    <location>
        <position position="1"/>
    </location>
</feature>
<gene>
    <name evidence="2" type="ORF">FRX31_019177</name>
</gene>
<evidence type="ECO:0000313" key="3">
    <source>
        <dbReference type="Proteomes" id="UP000554482"/>
    </source>
</evidence>
<dbReference type="OrthoDB" id="784167at2759"/>
<proteinExistence type="inferred from homology"/>
<dbReference type="EMBL" id="JABWDY010023037">
    <property type="protein sequence ID" value="KAF5191230.1"/>
    <property type="molecule type" value="Genomic_DNA"/>
</dbReference>
<name>A0A7J6W3Z7_THATH</name>
<keyword evidence="2" id="KW-0808">Transferase</keyword>
<protein>
    <submittedName>
        <fullName evidence="2">Udp-glycosyltransferase 73c5</fullName>
    </submittedName>
</protein>
<evidence type="ECO:0000256" key="1">
    <source>
        <dbReference type="ARBA" id="ARBA00009995"/>
    </source>
</evidence>
<comment type="similarity">
    <text evidence="1">Belongs to the UDP-glycosyltransferase family.</text>
</comment>
<dbReference type="PANTHER" id="PTHR48047:SF182">
    <property type="entry name" value="GLYCOSYLTRANSFERASE"/>
    <property type="match status" value="1"/>
</dbReference>
<dbReference type="AlphaFoldDB" id="A0A7J6W3Z7"/>
<evidence type="ECO:0000313" key="2">
    <source>
        <dbReference type="EMBL" id="KAF5191230.1"/>
    </source>
</evidence>
<dbReference type="GO" id="GO:0035251">
    <property type="term" value="F:UDP-glucosyltransferase activity"/>
    <property type="evidence" value="ECO:0007669"/>
    <property type="project" value="TreeGrafter"/>
</dbReference>
<dbReference type="Proteomes" id="UP000554482">
    <property type="component" value="Unassembled WGS sequence"/>
</dbReference>
<accession>A0A7J6W3Z7</accession>
<dbReference type="Gene3D" id="3.40.50.2000">
    <property type="entry name" value="Glycogen Phosphorylase B"/>
    <property type="match status" value="2"/>
</dbReference>
<reference evidence="2 3" key="1">
    <citation type="submission" date="2020-06" db="EMBL/GenBank/DDBJ databases">
        <title>Transcriptomic and genomic resources for Thalictrum thalictroides and T. hernandezii: Facilitating candidate gene discovery in an emerging model plant lineage.</title>
        <authorList>
            <person name="Arias T."/>
            <person name="Riano-Pachon D.M."/>
            <person name="Di Stilio V.S."/>
        </authorList>
    </citation>
    <scope>NUCLEOTIDE SEQUENCE [LARGE SCALE GENOMIC DNA]</scope>
    <source>
        <strain evidence="3">cv. WT478/WT964</strain>
        <tissue evidence="2">Leaves</tissue>
    </source>
</reference>
<keyword evidence="3" id="KW-1185">Reference proteome</keyword>